<dbReference type="PROSITE" id="PS51273">
    <property type="entry name" value="GATASE_TYPE_1"/>
    <property type="match status" value="1"/>
</dbReference>
<dbReference type="InterPro" id="IPR029062">
    <property type="entry name" value="Class_I_gatase-like"/>
</dbReference>
<comment type="caution">
    <text evidence="2">The sequence shown here is derived from an EMBL/GenBank/DDBJ whole genome shotgun (WGS) entry which is preliminary data.</text>
</comment>
<dbReference type="SUPFAM" id="SSF52317">
    <property type="entry name" value="Class I glutamine amidotransferase-like"/>
    <property type="match status" value="1"/>
</dbReference>
<evidence type="ECO:0000313" key="3">
    <source>
        <dbReference type="Proteomes" id="UP000776983"/>
    </source>
</evidence>
<evidence type="ECO:0000313" key="2">
    <source>
        <dbReference type="EMBL" id="MCB5364168.1"/>
    </source>
</evidence>
<keyword evidence="3" id="KW-1185">Reference proteome</keyword>
<sequence length="237" mass="26378">MKPIAIFQHTHVGEPGAVLSTLNELSLPWVMVPIMDGAPIPEDPEAYSGIVLMGGGMGVNDGLDWLAREIAFVRRADEAGVPVIGHCLGGQILATALGGHVEKGPRMEIGWQAVQYEPEPVVREWLGESLSDELFQWHQDIFILPEGAQRLAHSDVCPNQAFVYGNRHLGMQFHLEMTPELVVSLSQANRASHERELARNNPSTSSREEMLAQLDVRTQRMHQMMRTAYARWARGLK</sequence>
<evidence type="ECO:0000259" key="1">
    <source>
        <dbReference type="Pfam" id="PF00117"/>
    </source>
</evidence>
<proteinExistence type="predicted"/>
<gene>
    <name evidence="2" type="ORF">H0484_10465</name>
</gene>
<dbReference type="Pfam" id="PF00117">
    <property type="entry name" value="GATase"/>
    <property type="match status" value="1"/>
</dbReference>
<organism evidence="2 3">
    <name type="scientific">Mesopusillimonas faecipullorum</name>
    <dbReference type="NCBI Taxonomy" id="2755040"/>
    <lineage>
        <taxon>Bacteria</taxon>
        <taxon>Pseudomonadati</taxon>
        <taxon>Pseudomonadota</taxon>
        <taxon>Betaproteobacteria</taxon>
        <taxon>Burkholderiales</taxon>
        <taxon>Alcaligenaceae</taxon>
        <taxon>Mesopusillimonas</taxon>
    </lineage>
</organism>
<dbReference type="Gene3D" id="3.40.50.880">
    <property type="match status" value="1"/>
</dbReference>
<name>A0ABS8CDU0_9BURK</name>
<dbReference type="CDD" id="cd01741">
    <property type="entry name" value="GATase1_1"/>
    <property type="match status" value="1"/>
</dbReference>
<dbReference type="InterPro" id="IPR017926">
    <property type="entry name" value="GATASE"/>
</dbReference>
<accession>A0ABS8CDU0</accession>
<reference evidence="2 3" key="1">
    <citation type="submission" date="2020-07" db="EMBL/GenBank/DDBJ databases">
        <title>Pusillimonas sp. nov., isolated from poultry manure in Taiwan.</title>
        <authorList>
            <person name="Lin S.-Y."/>
            <person name="Tang Y.-S."/>
            <person name="Young C.-C."/>
        </authorList>
    </citation>
    <scope>NUCLEOTIDE SEQUENCE [LARGE SCALE GENOMIC DNA]</scope>
    <source>
        <strain evidence="2 3">CC-YST705</strain>
    </source>
</reference>
<dbReference type="InterPro" id="IPR044992">
    <property type="entry name" value="ChyE-like"/>
</dbReference>
<keyword evidence="2" id="KW-0315">Glutamine amidotransferase</keyword>
<dbReference type="RefSeq" id="WP_226954592.1">
    <property type="nucleotide sequence ID" value="NZ_JACDXW010000005.1"/>
</dbReference>
<dbReference type="PANTHER" id="PTHR42695:SF5">
    <property type="entry name" value="GLUTAMINE AMIDOTRANSFERASE YLR126C-RELATED"/>
    <property type="match status" value="1"/>
</dbReference>
<protein>
    <submittedName>
        <fullName evidence="2">Type 1 glutamine amidotransferase</fullName>
    </submittedName>
</protein>
<dbReference type="PANTHER" id="PTHR42695">
    <property type="entry name" value="GLUTAMINE AMIDOTRANSFERASE YLR126C-RELATED"/>
    <property type="match status" value="1"/>
</dbReference>
<dbReference type="EMBL" id="JACDXW010000005">
    <property type="protein sequence ID" value="MCB5364168.1"/>
    <property type="molecule type" value="Genomic_DNA"/>
</dbReference>
<feature type="domain" description="Glutamine amidotransferase" evidence="1">
    <location>
        <begin position="20"/>
        <end position="179"/>
    </location>
</feature>
<dbReference type="Proteomes" id="UP000776983">
    <property type="component" value="Unassembled WGS sequence"/>
</dbReference>